<feature type="compositionally biased region" description="Basic and acidic residues" evidence="6">
    <location>
        <begin position="399"/>
        <end position="415"/>
    </location>
</feature>
<dbReference type="InterPro" id="IPR051089">
    <property type="entry name" value="prtT"/>
</dbReference>
<organism evidence="8 9">
    <name type="scientific">Ceraceosorus guamensis</name>
    <dbReference type="NCBI Taxonomy" id="1522189"/>
    <lineage>
        <taxon>Eukaryota</taxon>
        <taxon>Fungi</taxon>
        <taxon>Dikarya</taxon>
        <taxon>Basidiomycota</taxon>
        <taxon>Ustilaginomycotina</taxon>
        <taxon>Exobasidiomycetes</taxon>
        <taxon>Ceraceosorales</taxon>
        <taxon>Ceraceosoraceae</taxon>
        <taxon>Ceraceosorus</taxon>
    </lineage>
</organism>
<dbReference type="CDD" id="cd12148">
    <property type="entry name" value="fungal_TF_MHR"/>
    <property type="match status" value="1"/>
</dbReference>
<feature type="compositionally biased region" description="Low complexity" evidence="6">
    <location>
        <begin position="548"/>
        <end position="566"/>
    </location>
</feature>
<name>A0A316VY43_9BASI</name>
<feature type="compositionally biased region" description="Polar residues" evidence="6">
    <location>
        <begin position="133"/>
        <end position="150"/>
    </location>
</feature>
<feature type="compositionally biased region" description="Low complexity" evidence="6">
    <location>
        <begin position="60"/>
        <end position="71"/>
    </location>
</feature>
<feature type="compositionally biased region" description="Polar residues" evidence="6">
    <location>
        <begin position="448"/>
        <end position="466"/>
    </location>
</feature>
<dbReference type="STRING" id="1522189.A0A316VY43"/>
<keyword evidence="5" id="KW-0539">Nucleus</keyword>
<evidence type="ECO:0000256" key="5">
    <source>
        <dbReference type="ARBA" id="ARBA00023242"/>
    </source>
</evidence>
<gene>
    <name evidence="8" type="ORF">IE81DRAFT_141440</name>
</gene>
<dbReference type="CDD" id="cd00067">
    <property type="entry name" value="GAL4"/>
    <property type="match status" value="1"/>
</dbReference>
<dbReference type="OrthoDB" id="3163292at2759"/>
<dbReference type="SUPFAM" id="SSF57701">
    <property type="entry name" value="Zn2/Cys6 DNA-binding domain"/>
    <property type="match status" value="1"/>
</dbReference>
<dbReference type="InParanoid" id="A0A316VY43"/>
<feature type="compositionally biased region" description="Low complexity" evidence="6">
    <location>
        <begin position="151"/>
        <end position="167"/>
    </location>
</feature>
<feature type="compositionally biased region" description="Polar residues" evidence="6">
    <location>
        <begin position="1097"/>
        <end position="1106"/>
    </location>
</feature>
<feature type="compositionally biased region" description="Low complexity" evidence="6">
    <location>
        <begin position="485"/>
        <end position="495"/>
    </location>
</feature>
<dbReference type="PANTHER" id="PTHR31845:SF19">
    <property type="entry name" value="TRANSCRIPTION FACTOR DOMAIN-CONTAINING PROTEIN"/>
    <property type="match status" value="1"/>
</dbReference>
<evidence type="ECO:0000313" key="9">
    <source>
        <dbReference type="Proteomes" id="UP000245783"/>
    </source>
</evidence>
<evidence type="ECO:0000313" key="8">
    <source>
        <dbReference type="EMBL" id="PWN42244.1"/>
    </source>
</evidence>
<feature type="compositionally biased region" description="Basic and acidic residues" evidence="6">
    <location>
        <begin position="298"/>
        <end position="317"/>
    </location>
</feature>
<dbReference type="GO" id="GO:0000976">
    <property type="term" value="F:transcription cis-regulatory region binding"/>
    <property type="evidence" value="ECO:0007669"/>
    <property type="project" value="TreeGrafter"/>
</dbReference>
<feature type="compositionally biased region" description="Low complexity" evidence="6">
    <location>
        <begin position="1"/>
        <end position="38"/>
    </location>
</feature>
<feature type="region of interest" description="Disordered" evidence="6">
    <location>
        <begin position="743"/>
        <end position="763"/>
    </location>
</feature>
<feature type="region of interest" description="Disordered" evidence="6">
    <location>
        <begin position="1"/>
        <end position="336"/>
    </location>
</feature>
<evidence type="ECO:0000256" key="4">
    <source>
        <dbReference type="ARBA" id="ARBA00023163"/>
    </source>
</evidence>
<comment type="subcellular location">
    <subcellularLocation>
        <location evidence="1">Nucleus</location>
    </subcellularLocation>
</comment>
<keyword evidence="3" id="KW-0238">DNA-binding</keyword>
<dbReference type="InterPro" id="IPR001138">
    <property type="entry name" value="Zn2Cys6_DnaBD"/>
</dbReference>
<proteinExistence type="predicted"/>
<feature type="domain" description="Zn(2)-C6 fungal-type" evidence="7">
    <location>
        <begin position="337"/>
        <end position="369"/>
    </location>
</feature>
<sequence>MTSSSSAMSGSTHPQAASSSGPSSSAPMAMSAPKATSSHVMSAPELAAQGLLFRKPRNQPSALPSAAGALPYEGSAPPPPPAHSQPYHQPSQHPPQPSRGYSNSSSDYQPSSSSQSHGRGSGSGAGSSYPEDSPSNRNMFSEPSSWHQHGSPSGPSPIRSSAPMNPFAMPPPAQQEHSVSGGWNQYGRGGGSSSSTAGWPAGGSDGPAVDAPDNARDPRHFPVVHNSRRNVHGEPFPMRPPDGRPSDRNGWPNARDRERERSPGWNRSDGRPWEREREASRDWDRSRQHRGNGFSFGHHGDDDESHFHGDHGERDEASGASGGAGGAQQAGADRKVSCMECRGSKVKCTGAAPGESCARCVRLGRSCVFEPHRRGRRPDSAKYAKLERSLETLLGALGDIRKSNAQESDKEKDTDDAGADPAQATLRKQLLALISNSAGDADKGEESASGNIDQANTSERSGSVNSPMDDAASAPSRASKRQRTRSTSSREASSAMPIVVEPPSPRSSENVEGANFPKDVDESENSKEEPANLGLPPLSNPLKLLAQASSAHSANNPASPAVPSTPISSGLEHRRSAGANAATYWTFGLYSARLDTRPGLCPIAGGLVSESAAEILWTLFMNHLNSPITLLDPNLATFAYARSHSALLLTAACALAARFALELPDAAGIASRLDSHIQTTILPAVLMEGFRSPEIAQALIIMAAYHNPTKTLADDRSWSLLGYGQRIASELDMNSSILSAKVGRQNGASSEGDDHSGSAELDEGFQRRLRSRERTWMNLFLFEQSLSTHMGRRSTLVVDPVVRESAAGWHRAPFAIADDEAVVAVLQLRLCVRKHLEFFDRSVAGGGAEHAALQLEFFRQSAKADVDAWRATWCEQRSGTYRMRNGRLYANYALIILYSFALRSTHVPTESLAPIYRDSFEASLTYLTLFLDIFTPQKLIYSNNSSTVTVAYVSVFALKLTALDPDKQRFAYIDADQTFSLVGRVASALAAAGSVTPWREGCAGSYAPYLSAVLARARRAYRKRQQEGGTQVSGQHDLVASSGDPQAGGRDTNSDSHVQGGASQKRARASGEHSVVGDVSPSHSSPDAFAFHAGPSGVQSSAANAGTLENGNQPWDAQNHDMVSHLLESSLFTDMSFVSTGAGWEGAFEWPVGV</sequence>
<dbReference type="GO" id="GO:0008270">
    <property type="term" value="F:zinc ion binding"/>
    <property type="evidence" value="ECO:0007669"/>
    <property type="project" value="InterPro"/>
</dbReference>
<protein>
    <recommendedName>
        <fullName evidence="7">Zn(2)-C6 fungal-type domain-containing protein</fullName>
    </recommendedName>
</protein>
<dbReference type="InterPro" id="IPR036864">
    <property type="entry name" value="Zn2-C6_fun-type_DNA-bd_sf"/>
</dbReference>
<dbReference type="GeneID" id="37032227"/>
<dbReference type="PROSITE" id="PS00463">
    <property type="entry name" value="ZN2_CY6_FUNGAL_1"/>
    <property type="match status" value="1"/>
</dbReference>
<keyword evidence="4" id="KW-0804">Transcription</keyword>
<feature type="compositionally biased region" description="Basic and acidic residues" evidence="6">
    <location>
        <begin position="518"/>
        <end position="530"/>
    </location>
</feature>
<evidence type="ECO:0000256" key="6">
    <source>
        <dbReference type="SAM" id="MobiDB-lite"/>
    </source>
</evidence>
<evidence type="ECO:0000256" key="3">
    <source>
        <dbReference type="ARBA" id="ARBA00023125"/>
    </source>
</evidence>
<evidence type="ECO:0000259" key="7">
    <source>
        <dbReference type="PROSITE" id="PS50048"/>
    </source>
</evidence>
<keyword evidence="2" id="KW-0805">Transcription regulation</keyword>
<dbReference type="Gene3D" id="4.10.240.10">
    <property type="entry name" value="Zn(2)-C6 fungal-type DNA-binding domain"/>
    <property type="match status" value="1"/>
</dbReference>
<dbReference type="Proteomes" id="UP000245783">
    <property type="component" value="Unassembled WGS sequence"/>
</dbReference>
<feature type="region of interest" description="Disordered" evidence="6">
    <location>
        <begin position="1024"/>
        <end position="1106"/>
    </location>
</feature>
<feature type="compositionally biased region" description="Basic and acidic residues" evidence="6">
    <location>
        <begin position="254"/>
        <end position="286"/>
    </location>
</feature>
<dbReference type="AlphaFoldDB" id="A0A316VY43"/>
<dbReference type="PANTHER" id="PTHR31845">
    <property type="entry name" value="FINGER DOMAIN PROTEIN, PUTATIVE-RELATED"/>
    <property type="match status" value="1"/>
</dbReference>
<evidence type="ECO:0000256" key="1">
    <source>
        <dbReference type="ARBA" id="ARBA00004123"/>
    </source>
</evidence>
<dbReference type="Pfam" id="PF00172">
    <property type="entry name" value="Zn_clus"/>
    <property type="match status" value="1"/>
</dbReference>
<reference evidence="8 9" key="1">
    <citation type="journal article" date="2018" name="Mol. Biol. Evol.">
        <title>Broad Genomic Sampling Reveals a Smut Pathogenic Ancestry of the Fungal Clade Ustilaginomycotina.</title>
        <authorList>
            <person name="Kijpornyongpan T."/>
            <person name="Mondo S.J."/>
            <person name="Barry K."/>
            <person name="Sandor L."/>
            <person name="Lee J."/>
            <person name="Lipzen A."/>
            <person name="Pangilinan J."/>
            <person name="LaButti K."/>
            <person name="Hainaut M."/>
            <person name="Henrissat B."/>
            <person name="Grigoriev I.V."/>
            <person name="Spatafora J.W."/>
            <person name="Aime M.C."/>
        </authorList>
    </citation>
    <scope>NUCLEOTIDE SEQUENCE [LARGE SCALE GENOMIC DNA]</scope>
    <source>
        <strain evidence="8 9">MCA 4658</strain>
    </source>
</reference>
<feature type="region of interest" description="Disordered" evidence="6">
    <location>
        <begin position="396"/>
        <end position="573"/>
    </location>
</feature>
<keyword evidence="9" id="KW-1185">Reference proteome</keyword>
<dbReference type="GO" id="GO:0005634">
    <property type="term" value="C:nucleus"/>
    <property type="evidence" value="ECO:0007669"/>
    <property type="project" value="UniProtKB-SubCell"/>
</dbReference>
<evidence type="ECO:0000256" key="2">
    <source>
        <dbReference type="ARBA" id="ARBA00023015"/>
    </source>
</evidence>
<feature type="compositionally biased region" description="Low complexity" evidence="6">
    <location>
        <begin position="98"/>
        <end position="118"/>
    </location>
</feature>
<dbReference type="PROSITE" id="PS50048">
    <property type="entry name" value="ZN2_CY6_FUNGAL_2"/>
    <property type="match status" value="1"/>
</dbReference>
<dbReference type="EMBL" id="KZ819382">
    <property type="protein sequence ID" value="PWN42244.1"/>
    <property type="molecule type" value="Genomic_DNA"/>
</dbReference>
<dbReference type="GO" id="GO:0000981">
    <property type="term" value="F:DNA-binding transcription factor activity, RNA polymerase II-specific"/>
    <property type="evidence" value="ECO:0007669"/>
    <property type="project" value="InterPro"/>
</dbReference>
<dbReference type="RefSeq" id="XP_025369404.1">
    <property type="nucleotide sequence ID" value="XM_025510357.1"/>
</dbReference>
<dbReference type="SMART" id="SM00066">
    <property type="entry name" value="GAL4"/>
    <property type="match status" value="1"/>
</dbReference>
<accession>A0A316VY43</accession>